<feature type="compositionally biased region" description="Low complexity" evidence="3">
    <location>
        <begin position="272"/>
        <end position="300"/>
    </location>
</feature>
<feature type="compositionally biased region" description="Basic and acidic residues" evidence="3">
    <location>
        <begin position="241"/>
        <end position="250"/>
    </location>
</feature>
<feature type="non-terminal residue" evidence="5">
    <location>
        <position position="307"/>
    </location>
</feature>
<evidence type="ECO:0000256" key="2">
    <source>
        <dbReference type="RuleBase" id="RU368122"/>
    </source>
</evidence>
<proteinExistence type="predicted"/>
<dbReference type="EC" id="1.14.99.56" evidence="2"/>
<reference evidence="5 6" key="1">
    <citation type="journal article" date="2015" name="Genome Biol. Evol.">
        <title>Phylogenomic analyses indicate that early fungi evolved digesting cell walls of algal ancestors of land plants.</title>
        <authorList>
            <person name="Chang Y."/>
            <person name="Wang S."/>
            <person name="Sekimoto S."/>
            <person name="Aerts A.L."/>
            <person name="Choi C."/>
            <person name="Clum A."/>
            <person name="LaButti K.M."/>
            <person name="Lindquist E.A."/>
            <person name="Yee Ngan C."/>
            <person name="Ohm R.A."/>
            <person name="Salamov A.A."/>
            <person name="Grigoriev I.V."/>
            <person name="Spatafora J.W."/>
            <person name="Berbee M.L."/>
        </authorList>
    </citation>
    <scope>NUCLEOTIDE SEQUENCE [LARGE SCALE GENOMIC DNA]</scope>
    <source>
        <strain evidence="5 6">NRRL 1564</strain>
    </source>
</reference>
<comment type="domain">
    <text evidence="2">Has a modular structure: an endo-beta-1,4-glucanase catalytic module at the N-terminus, a linker rich in serines and threonines, and a C-terminal carbohydrate-binding module (CBM).</text>
</comment>
<evidence type="ECO:0000313" key="5">
    <source>
        <dbReference type="EMBL" id="PIA16420.1"/>
    </source>
</evidence>
<keyword evidence="1 2" id="KW-1015">Disulfide bond</keyword>
<evidence type="ECO:0000256" key="3">
    <source>
        <dbReference type="SAM" id="MobiDB-lite"/>
    </source>
</evidence>
<comment type="catalytic activity">
    <reaction evidence="2">
        <text>[(1-&gt;4)-beta-D-glucosyl]n+m + reduced acceptor + O2 = 4-dehydro-beta-D-glucosyl-[(1-&gt;4)-beta-D-glucosyl]n-1 + [(1-&gt;4)-beta-D-glucosyl]m + acceptor + H2O.</text>
        <dbReference type="EC" id="1.14.99.56"/>
    </reaction>
</comment>
<evidence type="ECO:0000313" key="6">
    <source>
        <dbReference type="Proteomes" id="UP000242474"/>
    </source>
</evidence>
<dbReference type="GO" id="GO:0005576">
    <property type="term" value="C:extracellular region"/>
    <property type="evidence" value="ECO:0007669"/>
    <property type="project" value="UniProtKB-SubCell"/>
</dbReference>
<dbReference type="GO" id="GO:0008810">
    <property type="term" value="F:cellulase activity"/>
    <property type="evidence" value="ECO:0007669"/>
    <property type="project" value="UniProtKB-UniRule"/>
</dbReference>
<feature type="region of interest" description="Disordered" evidence="3">
    <location>
        <begin position="47"/>
        <end position="66"/>
    </location>
</feature>
<dbReference type="STRING" id="763665.A0A2G5BBN9"/>
<dbReference type="Pfam" id="PF03443">
    <property type="entry name" value="AA9"/>
    <property type="match status" value="1"/>
</dbReference>
<comment type="subcellular location">
    <subcellularLocation>
        <location evidence="2">Secreted</location>
    </subcellularLocation>
</comment>
<accession>A0A2G5BBN9</accession>
<keyword evidence="2" id="KW-0119">Carbohydrate metabolism</keyword>
<keyword evidence="2" id="KW-0136">Cellulose degradation</keyword>
<dbReference type="Proteomes" id="UP000242474">
    <property type="component" value="Unassembled WGS sequence"/>
</dbReference>
<gene>
    <name evidence="5" type="ORF">COEREDRAFT_36084</name>
</gene>
<feature type="compositionally biased region" description="Acidic residues" evidence="3">
    <location>
        <begin position="254"/>
        <end position="266"/>
    </location>
</feature>
<evidence type="ECO:0000256" key="1">
    <source>
        <dbReference type="ARBA" id="ARBA00023157"/>
    </source>
</evidence>
<keyword evidence="6" id="KW-1185">Reference proteome</keyword>
<keyword evidence="2" id="KW-0964">Secreted</keyword>
<dbReference type="PANTHER" id="PTHR33353:SF32">
    <property type="entry name" value="ENDO-BETA-1,4-GLUCANASE D"/>
    <property type="match status" value="1"/>
</dbReference>
<sequence>LALFAGMASMTNAHTYLSKLTLDGVQESEGKCIRPYPAKRNFPVKDPSSTDLTCGTGGGSTTASETCPVEAGSTVTIEWHHDNDSASDDIIDGTHLGPCLVYMAPLESNGSGDVWFKIFEDGYNASTGKWCVDKIRSNGGKLDVTLPSDIKAGDYLLRTEVIALHEADTDYNVNPNRGTQYYPNCAQLSVTGGGSAEPKGYAIPGIYKTDSPGILFNLYSSFTSYPIPGPDVYIPGADNNSGRDNDKTTSTDESSTDDSSTDENSSEDTSKDTSTGESSESESTTDKPTSTPDDTESSNSGKLSSGA</sequence>
<dbReference type="InterPro" id="IPR005103">
    <property type="entry name" value="AA9_LPMO"/>
</dbReference>
<dbReference type="GO" id="GO:0030245">
    <property type="term" value="P:cellulose catabolic process"/>
    <property type="evidence" value="ECO:0007669"/>
    <property type="project" value="UniProtKB-UniRule"/>
</dbReference>
<dbReference type="Gene3D" id="2.70.50.70">
    <property type="match status" value="1"/>
</dbReference>
<comment type="function">
    <text evidence="2">Lytic polysaccharide monooxygenase (LMPO) that depolymerizes crystalline and amorphous polysaccharides via the oxidation of scissile alpha- or beta-(1-4)-glycosidic bonds, yielding C1 and/or C4 oxidation products. Catalysis by LPMOs requires the reduction of the active-site copper from Cu(II) to Cu(I) by a reducing agent and H(2)O(2) or O(2) as a cosubstrate.</text>
</comment>
<dbReference type="PANTHER" id="PTHR33353">
    <property type="entry name" value="PUTATIVE (AFU_ORTHOLOGUE AFUA_1G12560)-RELATED"/>
    <property type="match status" value="1"/>
</dbReference>
<keyword evidence="2" id="KW-0624">Polysaccharide degradation</keyword>
<dbReference type="OrthoDB" id="4849160at2759"/>
<dbReference type="GO" id="GO:0030248">
    <property type="term" value="F:cellulose binding"/>
    <property type="evidence" value="ECO:0007669"/>
    <property type="project" value="UniProtKB-UniRule"/>
</dbReference>
<dbReference type="EMBL" id="KZ303500">
    <property type="protein sequence ID" value="PIA16420.1"/>
    <property type="molecule type" value="Genomic_DNA"/>
</dbReference>
<feature type="domain" description="Auxiliary Activity family 9 catalytic" evidence="4">
    <location>
        <begin position="14"/>
        <end position="223"/>
    </location>
</feature>
<organism evidence="5 6">
    <name type="scientific">Coemansia reversa (strain ATCC 12441 / NRRL 1564)</name>
    <dbReference type="NCBI Taxonomy" id="763665"/>
    <lineage>
        <taxon>Eukaryota</taxon>
        <taxon>Fungi</taxon>
        <taxon>Fungi incertae sedis</taxon>
        <taxon>Zoopagomycota</taxon>
        <taxon>Kickxellomycotina</taxon>
        <taxon>Kickxellomycetes</taxon>
        <taxon>Kickxellales</taxon>
        <taxon>Kickxellaceae</taxon>
        <taxon>Coemansia</taxon>
    </lineage>
</organism>
<dbReference type="CDD" id="cd21175">
    <property type="entry name" value="LPMO_AA9"/>
    <property type="match status" value="1"/>
</dbReference>
<evidence type="ECO:0000259" key="4">
    <source>
        <dbReference type="Pfam" id="PF03443"/>
    </source>
</evidence>
<feature type="non-terminal residue" evidence="5">
    <location>
        <position position="1"/>
    </location>
</feature>
<feature type="region of interest" description="Disordered" evidence="3">
    <location>
        <begin position="233"/>
        <end position="307"/>
    </location>
</feature>
<dbReference type="AlphaFoldDB" id="A0A2G5BBN9"/>
<dbReference type="InterPro" id="IPR049892">
    <property type="entry name" value="AA9"/>
</dbReference>
<protein>
    <recommendedName>
        <fullName evidence="2">AA9 family lytic polysaccharide monooxygenase</fullName>
        <ecNumber evidence="2">1.14.99.56</ecNumber>
    </recommendedName>
    <alternativeName>
        <fullName evidence="2">Endo-beta-1,4-glucanase</fullName>
    </alternativeName>
    <alternativeName>
        <fullName evidence="2">Glycosyl hydrolase 61 family protein</fullName>
    </alternativeName>
</protein>
<name>A0A2G5BBN9_COERN</name>